<dbReference type="OrthoDB" id="7597230at2"/>
<sequence>MAHWKEREVQRRARAHVPCGAQTRKGHSCRLLSEPGQRRCKFHGGRSAGPRTPEGRERIAVAGPLGGASRFHKLGQAILPRN</sequence>
<accession>A0A5C4NA09</accession>
<protein>
    <submittedName>
        <fullName evidence="1">Uncharacterized protein</fullName>
    </submittedName>
</protein>
<dbReference type="AlphaFoldDB" id="A0A5C4NA09"/>
<evidence type="ECO:0000313" key="1">
    <source>
        <dbReference type="EMBL" id="TNC61408.1"/>
    </source>
</evidence>
<gene>
    <name evidence="1" type="ORF">FHG71_21155</name>
</gene>
<comment type="caution">
    <text evidence="1">The sequence shown here is derived from an EMBL/GenBank/DDBJ whole genome shotgun (WGS) entry which is preliminary data.</text>
</comment>
<dbReference type="Proteomes" id="UP000305709">
    <property type="component" value="Unassembled WGS sequence"/>
</dbReference>
<evidence type="ECO:0000313" key="2">
    <source>
        <dbReference type="Proteomes" id="UP000305709"/>
    </source>
</evidence>
<dbReference type="NCBIfam" id="NF041373">
    <property type="entry name" value="HGG_STG"/>
    <property type="match status" value="1"/>
</dbReference>
<dbReference type="InterPro" id="IPR047675">
    <property type="entry name" value="Putative_zinc-bd"/>
</dbReference>
<dbReference type="EMBL" id="VDFV01000067">
    <property type="protein sequence ID" value="TNC61408.1"/>
    <property type="molecule type" value="Genomic_DNA"/>
</dbReference>
<reference evidence="1 2" key="1">
    <citation type="submission" date="2019-06" db="EMBL/GenBank/DDBJ databases">
        <authorList>
            <person name="Jiang L."/>
        </authorList>
    </citation>
    <scope>NUCLEOTIDE SEQUENCE [LARGE SCALE GENOMIC DNA]</scope>
    <source>
        <strain evidence="1 2">YIM 48858</strain>
    </source>
</reference>
<proteinExistence type="predicted"/>
<name>A0A5C4NA09_9RHOB</name>
<organism evidence="1 2">
    <name type="scientific">Rubellimicrobium roseum</name>
    <dbReference type="NCBI Taxonomy" id="687525"/>
    <lineage>
        <taxon>Bacteria</taxon>
        <taxon>Pseudomonadati</taxon>
        <taxon>Pseudomonadota</taxon>
        <taxon>Alphaproteobacteria</taxon>
        <taxon>Rhodobacterales</taxon>
        <taxon>Roseobacteraceae</taxon>
        <taxon>Rubellimicrobium</taxon>
    </lineage>
</organism>
<keyword evidence="2" id="KW-1185">Reference proteome</keyword>